<sequence>MGLLNYSTRIPAVKTAGEVQSILAKHGAKAVMIEYGDGGSAEALSFQIKRGDDSLGFSLPIKPDAVLKVLQRQYGSGQLRSHQTQPDRE</sequence>
<reference evidence="1" key="1">
    <citation type="journal article" date="2014" name="Front. Microbiol.">
        <title>High frequency of phylogenetically diverse reductive dehalogenase-homologous genes in deep subseafloor sedimentary metagenomes.</title>
        <authorList>
            <person name="Kawai M."/>
            <person name="Futagami T."/>
            <person name="Toyoda A."/>
            <person name="Takaki Y."/>
            <person name="Nishi S."/>
            <person name="Hori S."/>
            <person name="Arai W."/>
            <person name="Tsubouchi T."/>
            <person name="Morono Y."/>
            <person name="Uchiyama I."/>
            <person name="Ito T."/>
            <person name="Fujiyama A."/>
            <person name="Inagaki F."/>
            <person name="Takami H."/>
        </authorList>
    </citation>
    <scope>NUCLEOTIDE SEQUENCE</scope>
    <source>
        <strain evidence="1">Expedition CK06-06</strain>
    </source>
</reference>
<comment type="caution">
    <text evidence="1">The sequence shown here is derived from an EMBL/GenBank/DDBJ whole genome shotgun (WGS) entry which is preliminary data.</text>
</comment>
<accession>X1QNA0</accession>
<name>X1QNA0_9ZZZZ</name>
<protein>
    <submittedName>
        <fullName evidence="1">Uncharacterized protein</fullName>
    </submittedName>
</protein>
<feature type="non-terminal residue" evidence="1">
    <location>
        <position position="89"/>
    </location>
</feature>
<dbReference type="AlphaFoldDB" id="X1QNA0"/>
<proteinExistence type="predicted"/>
<evidence type="ECO:0000313" key="1">
    <source>
        <dbReference type="EMBL" id="GAI44749.1"/>
    </source>
</evidence>
<gene>
    <name evidence="1" type="ORF">S06H3_46943</name>
</gene>
<organism evidence="1">
    <name type="scientific">marine sediment metagenome</name>
    <dbReference type="NCBI Taxonomy" id="412755"/>
    <lineage>
        <taxon>unclassified sequences</taxon>
        <taxon>metagenomes</taxon>
        <taxon>ecological metagenomes</taxon>
    </lineage>
</organism>
<dbReference type="EMBL" id="BARV01029442">
    <property type="protein sequence ID" value="GAI44749.1"/>
    <property type="molecule type" value="Genomic_DNA"/>
</dbReference>